<sequence length="81" mass="8867">MSGYVPSLHQPVPFPGHSSSHPVSEVPILYLSCPCGKVRFGSLEVGKSSVWICSKCNIDFIFMSKIRPTVESSEICIVIVK</sequence>
<dbReference type="Gramene" id="OMO85970">
    <property type="protein sequence ID" value="OMO85970"/>
    <property type="gene ID" value="CCACVL1_09892"/>
</dbReference>
<evidence type="ECO:0000313" key="3">
    <source>
        <dbReference type="Proteomes" id="UP000188268"/>
    </source>
</evidence>
<comment type="caution">
    <text evidence="2">The sequence shown here is derived from an EMBL/GenBank/DDBJ whole genome shotgun (WGS) entry which is preliminary data.</text>
</comment>
<proteinExistence type="predicted"/>
<organism evidence="2 3">
    <name type="scientific">Corchorus capsularis</name>
    <name type="common">Jute</name>
    <dbReference type="NCBI Taxonomy" id="210143"/>
    <lineage>
        <taxon>Eukaryota</taxon>
        <taxon>Viridiplantae</taxon>
        <taxon>Streptophyta</taxon>
        <taxon>Embryophyta</taxon>
        <taxon>Tracheophyta</taxon>
        <taxon>Spermatophyta</taxon>
        <taxon>Magnoliopsida</taxon>
        <taxon>eudicotyledons</taxon>
        <taxon>Gunneridae</taxon>
        <taxon>Pentapetalae</taxon>
        <taxon>rosids</taxon>
        <taxon>malvids</taxon>
        <taxon>Malvales</taxon>
        <taxon>Malvaceae</taxon>
        <taxon>Grewioideae</taxon>
        <taxon>Apeibeae</taxon>
        <taxon>Corchorus</taxon>
    </lineage>
</organism>
<dbReference type="EMBL" id="AWWV01009533">
    <property type="protein sequence ID" value="OMO85970.1"/>
    <property type="molecule type" value="Genomic_DNA"/>
</dbReference>
<name>A0A1R3ITW6_COCAP</name>
<accession>A0A1R3ITW6</accession>
<protein>
    <submittedName>
        <fullName evidence="2">Uncharacterized protein</fullName>
    </submittedName>
</protein>
<gene>
    <name evidence="2" type="ORF">CCACVL1_09892</name>
</gene>
<dbReference type="AlphaFoldDB" id="A0A1R3ITW6"/>
<feature type="region of interest" description="Disordered" evidence="1">
    <location>
        <begin position="1"/>
        <end position="22"/>
    </location>
</feature>
<evidence type="ECO:0000256" key="1">
    <source>
        <dbReference type="SAM" id="MobiDB-lite"/>
    </source>
</evidence>
<keyword evidence="3" id="KW-1185">Reference proteome</keyword>
<reference evidence="2 3" key="1">
    <citation type="submission" date="2013-09" db="EMBL/GenBank/DDBJ databases">
        <title>Corchorus capsularis genome sequencing.</title>
        <authorList>
            <person name="Alam M."/>
            <person name="Haque M.S."/>
            <person name="Islam M.S."/>
            <person name="Emdad E.M."/>
            <person name="Islam M.M."/>
            <person name="Ahmed B."/>
            <person name="Halim A."/>
            <person name="Hossen Q.M.M."/>
            <person name="Hossain M.Z."/>
            <person name="Ahmed R."/>
            <person name="Khan M.M."/>
            <person name="Islam R."/>
            <person name="Rashid M.M."/>
            <person name="Khan S.A."/>
            <person name="Rahman M.S."/>
            <person name="Alam M."/>
        </authorList>
    </citation>
    <scope>NUCLEOTIDE SEQUENCE [LARGE SCALE GENOMIC DNA]</scope>
    <source>
        <strain evidence="3">cv. CVL-1</strain>
        <tissue evidence="2">Whole seedling</tissue>
    </source>
</reference>
<evidence type="ECO:0000313" key="2">
    <source>
        <dbReference type="EMBL" id="OMO85970.1"/>
    </source>
</evidence>
<dbReference type="Proteomes" id="UP000188268">
    <property type="component" value="Unassembled WGS sequence"/>
</dbReference>